<reference evidence="10" key="3">
    <citation type="submission" date="2017-10" db="EMBL/GenBank/DDBJ databases">
        <authorList>
            <person name="Frank J."/>
        </authorList>
    </citation>
    <scope>NUCLEOTIDE SEQUENCE [LARGE SCALE GENOMIC DNA]</scope>
</reference>
<evidence type="ECO:0000256" key="4">
    <source>
        <dbReference type="ARBA" id="ARBA00022989"/>
    </source>
</evidence>
<accession>Q1PYN2</accession>
<reference evidence="7" key="2">
    <citation type="submission" date="2006-01" db="EMBL/GenBank/DDBJ databases">
        <authorList>
            <person name="Genoscope"/>
        </authorList>
    </citation>
    <scope>NUCLEOTIDE SEQUENCE</scope>
</reference>
<evidence type="ECO:0000313" key="10">
    <source>
        <dbReference type="Proteomes" id="UP000221734"/>
    </source>
</evidence>
<evidence type="ECO:0000313" key="7">
    <source>
        <dbReference type="EMBL" id="CAJ72195.1"/>
    </source>
</evidence>
<organism evidence="7">
    <name type="scientific">Kuenenia stuttgartiensis</name>
    <dbReference type="NCBI Taxonomy" id="174633"/>
    <lineage>
        <taxon>Bacteria</taxon>
        <taxon>Pseudomonadati</taxon>
        <taxon>Planctomycetota</taxon>
        <taxon>Candidatus Brocadiia</taxon>
        <taxon>Candidatus Brocadiales</taxon>
        <taxon>Candidatus Brocadiaceae</taxon>
        <taxon>Candidatus Kuenenia</taxon>
    </lineage>
</organism>
<comment type="subcellular location">
    <subcellularLocation>
        <location evidence="1">Cell membrane</location>
        <topology evidence="1">Multi-pass membrane protein</topology>
    </subcellularLocation>
</comment>
<dbReference type="KEGG" id="kst:KSMBR1_1253"/>
<name>Q1PYN2_KUEST</name>
<reference evidence="7" key="1">
    <citation type="journal article" date="2006" name="Nature">
        <title>Deciphering the evolution and metabolism of an anammox bacterium from a community genome.</title>
        <authorList>
            <person name="Strous M."/>
            <person name="Pelletier E."/>
            <person name="Mangenot S."/>
            <person name="Rattei T."/>
            <person name="Lehner A."/>
            <person name="Taylor M.W."/>
            <person name="Horn M."/>
            <person name="Daims H."/>
            <person name="Bartol-Mavel D."/>
            <person name="Wincker P."/>
            <person name="Barbe V."/>
            <person name="Fonknechten N."/>
            <person name="Vallenet D."/>
            <person name="Segurens B."/>
            <person name="Schenowitz-Truong C."/>
            <person name="Medigue C."/>
            <person name="Collingro A."/>
            <person name="Snel B."/>
            <person name="Dutilh B.E."/>
            <person name="OpDenCamp H.J.M."/>
            <person name="vanDerDrift C."/>
            <person name="Cirpus I."/>
            <person name="vanDePas-Schoonen K.T."/>
            <person name="Harhangi H.R."/>
            <person name="vanNiftrik L."/>
            <person name="Schmid M."/>
            <person name="Keltjens J."/>
            <person name="vanDeVossenberg J."/>
            <person name="Kartal B."/>
            <person name="Meier H."/>
            <person name="Frishman D."/>
            <person name="Huynen M.A."/>
            <person name="Mewes H."/>
            <person name="Weissenbach J."/>
            <person name="Jetten M.S.M."/>
            <person name="Wagner M."/>
            <person name="LePaslier D."/>
        </authorList>
    </citation>
    <scope>NUCLEOTIDE SEQUENCE</scope>
</reference>
<keyword evidence="4" id="KW-1133">Transmembrane helix</keyword>
<feature type="domain" description="Cache" evidence="6">
    <location>
        <begin position="52"/>
        <end position="289"/>
    </location>
</feature>
<evidence type="ECO:0000256" key="1">
    <source>
        <dbReference type="ARBA" id="ARBA00004651"/>
    </source>
</evidence>
<dbReference type="GO" id="GO:0005886">
    <property type="term" value="C:plasma membrane"/>
    <property type="evidence" value="ECO:0007669"/>
    <property type="project" value="UniProtKB-SubCell"/>
</dbReference>
<sequence>MNNFWKCRNYPGIVIVVIIFLLVNTGCKKIPKGNLIEQNFKVLLEISAFKKKQIIKYFADVEKRAAGIAADESMLDCFHQIKKCYQVEASGIDAMNIQKKEYEADVNFVTTYKDFYDILFVDSRGFVFHSIKQADDYHTNLFTGRYSDTSLSIHLREAPEREFVNYEFYAPSDKPAAFFVVPVYEKKDLAGWFVLQFPINKINAILSDHEHLGRTGEVYLVNENKLMLTDSRFIEDSTILKRKVDTEAVKLALQQKAGSKIIEDYRGIHVLSAFEQFEVFGHSWIIIVEMDEDEVISNIYKEYEKYFLSKIMDYLPKVNAGYAVQDRESLSPQNSKKVDINEYAMTKSGELLETKGVGPCTAIILSFPQSFGYLAHISPVDEIYHKNPLTKYFLGGRKTSCLQKILQNIRRYDLYPYQLNKLRCVIIATHMKSLETIVDQLLREGIELSQIGFLFNPSADYANIIFDQLNDRIRIEWKSHNYNTVFYAAHIPDVKTLGYVVKEMIVQ</sequence>
<dbReference type="Proteomes" id="UP000221734">
    <property type="component" value="Chromosome Kuenenia_stuttgartiensis_MBR1"/>
</dbReference>
<dbReference type="Gene3D" id="3.30.450.20">
    <property type="entry name" value="PAS domain"/>
    <property type="match status" value="1"/>
</dbReference>
<evidence type="ECO:0000259" key="6">
    <source>
        <dbReference type="Pfam" id="PF02743"/>
    </source>
</evidence>
<keyword evidence="10" id="KW-1185">Reference proteome</keyword>
<evidence type="ECO:0000256" key="5">
    <source>
        <dbReference type="ARBA" id="ARBA00023136"/>
    </source>
</evidence>
<evidence type="ECO:0000313" key="9">
    <source>
        <dbReference type="EMBL" id="SOH03755.1"/>
    </source>
</evidence>
<evidence type="ECO:0000313" key="8">
    <source>
        <dbReference type="EMBL" id="QII10445.1"/>
    </source>
</evidence>
<keyword evidence="5" id="KW-0472">Membrane</keyword>
<dbReference type="InterPro" id="IPR033479">
    <property type="entry name" value="dCache_1"/>
</dbReference>
<keyword evidence="2" id="KW-1003">Cell membrane</keyword>
<proteinExistence type="predicted"/>
<dbReference type="Proteomes" id="UP000501926">
    <property type="component" value="Chromosome"/>
</dbReference>
<evidence type="ECO:0000256" key="2">
    <source>
        <dbReference type="ARBA" id="ARBA00022475"/>
    </source>
</evidence>
<dbReference type="OrthoDB" id="9816383at2"/>
<evidence type="ECO:0000313" key="11">
    <source>
        <dbReference type="Proteomes" id="UP000501926"/>
    </source>
</evidence>
<dbReference type="EMBL" id="CP049055">
    <property type="protein sequence ID" value="QII10445.1"/>
    <property type="molecule type" value="Genomic_DNA"/>
</dbReference>
<reference evidence="9" key="4">
    <citation type="submission" date="2017-10" db="EMBL/GenBank/DDBJ databases">
        <authorList>
            <person name="Banno H."/>
            <person name="Chua N.-H."/>
        </authorList>
    </citation>
    <scope>NUCLEOTIDE SEQUENCE [LARGE SCALE GENOMIC DNA]</scope>
    <source>
        <strain evidence="9">Kuenenia_mbr1_ru-nijmegen</strain>
    </source>
</reference>
<dbReference type="RefSeq" id="WP_099324527.1">
    <property type="nucleotide sequence ID" value="NZ_CP049055.1"/>
</dbReference>
<dbReference type="EMBL" id="CT573072">
    <property type="protein sequence ID" value="CAJ72195.1"/>
    <property type="molecule type" value="Genomic_DNA"/>
</dbReference>
<dbReference type="EMBL" id="LT934425">
    <property type="protein sequence ID" value="SOH03755.1"/>
    <property type="molecule type" value="Genomic_DNA"/>
</dbReference>
<protein>
    <recommendedName>
        <fullName evidence="6">Cache domain-containing protein</fullName>
    </recommendedName>
</protein>
<dbReference type="Pfam" id="PF02743">
    <property type="entry name" value="dCache_1"/>
    <property type="match status" value="1"/>
</dbReference>
<dbReference type="AlphaFoldDB" id="Q1PYN2"/>
<keyword evidence="3" id="KW-0812">Transmembrane</keyword>
<reference evidence="8 11" key="5">
    <citation type="submission" date="2020-02" db="EMBL/GenBank/DDBJ databases">
        <title>Newly sequenced genome of strain CSTR1 showed variability in Candidatus Kuenenia stuttgartiensis genomes.</title>
        <authorList>
            <person name="Ding C."/>
            <person name="Adrian L."/>
        </authorList>
    </citation>
    <scope>NUCLEOTIDE SEQUENCE [LARGE SCALE GENOMIC DNA]</scope>
    <source>
        <strain evidence="8 11">CSTR1</strain>
    </source>
</reference>
<evidence type="ECO:0000256" key="3">
    <source>
        <dbReference type="ARBA" id="ARBA00022692"/>
    </source>
</evidence>
<gene>
    <name evidence="8" type="ORF">KsCSTR_10660</name>
    <name evidence="9" type="ORF">KSMBR1_1253</name>
    <name evidence="7" type="ORF">kustd1450</name>
</gene>